<evidence type="ECO:0000256" key="1">
    <source>
        <dbReference type="ARBA" id="ARBA00022737"/>
    </source>
</evidence>
<dbReference type="PANTHER" id="PTHR14027:SF2">
    <property type="entry name" value="RNA POLYMERASE-ASSOCIATED PROTEIN CTR9 HOMOLOG"/>
    <property type="match status" value="1"/>
</dbReference>
<feature type="repeat" description="TPR" evidence="3">
    <location>
        <begin position="348"/>
        <end position="381"/>
    </location>
</feature>
<dbReference type="SMART" id="SM00028">
    <property type="entry name" value="TPR"/>
    <property type="match status" value="14"/>
</dbReference>
<evidence type="ECO:0000256" key="2">
    <source>
        <dbReference type="ARBA" id="ARBA00022803"/>
    </source>
</evidence>
<dbReference type="GO" id="GO:0000993">
    <property type="term" value="F:RNA polymerase II complex binding"/>
    <property type="evidence" value="ECO:0007669"/>
    <property type="project" value="TreeGrafter"/>
</dbReference>
<dbReference type="GO" id="GO:0006355">
    <property type="term" value="P:regulation of DNA-templated transcription"/>
    <property type="evidence" value="ECO:0007669"/>
    <property type="project" value="InterPro"/>
</dbReference>
<sequence length="1207" mass="138188">MACVYIPVQNSEEEVRVSLDQLPRDATDILDILKAEQAPLDLWLIIAREYFKQGKVEQFRQILEEGSSPEIDEYYADVRYERIAILNALGAYYSHLGKIETKREKEDYFIKATQYYNKASRIDMHESSTWVGKGQLLLAKGDLDQASSAFKIVLDGDREHVPALLGQACVQFSRGKYLESLELYKRALQVNPQCPAALDPENVEALVALGILDLQINEGEPCFIPNVYKIYNRGGLESGYAHMFYITLSEHMAAGIRRGMEKMQRAFEFYPYCATSLNYLANHFFFTGQHFLVEQLTETALAVTNHGPTRAHSYYNLARSYHSKGDFEKAGLYYMASVKEIDKPKEFVLPYYGLAQVQLHLGDLRSSLANYEKVLEVAPENCETLKAVGHIFVQLGQSEKALEYLKKATKFHPRDHEAFIDLGELLISTDAGAALDAFKSARALLKKGHEEIPIDLLNNIGALHFEREEYELAEEAFKEALGDGVWRKLIDTDTKGNRQQPDPIKEALYKPLDASASVEKYRDTQLFSQIEEAGVSVELPWIKIPPLFNLGTLLEHLHRTEMASILYRLILFKARALLKKGHEEIPIDLLNNIGALHFEREEYELAEEAFKEALGDGVWRKLIDTDTKGNRQQPDPIKEALYKPLDASASVEKYRDTQLFSQIEEAGVSVELPWIKIPPLFNLGTLLEHLHRTEMASILYRLILFKYPEYIDAHLRLAAIAKAQNNFHLSIQLVRDALKIDDKCPNALLMLGDLELKNDDWVKAKETFKAANDATNGKDSYATLCLGNWNYFAAVRFDKRNAKLEATHLEKAKELYTKVLVQHSSNLYAANGAGVVLAEKGHYDVAKELLTQVQEAASGSIFVQMPGVWINLAHIHFAQGDFALAIKMYQNCLRRFFYNTDSNVLLYLARTHYEAEQWQDCKRTLLRAIHLAPSNYTLRFDAGVTLQKFSASTLQKTKRTVDEVRATVAELTNAVRLFSQLSAASNLHIHGFDEKKIETHVGYCKHLLEAAKVHLEAAEREDQLNKQRQELARQVTLAEENRRKAEEQKKLQLEKRKQEEELKQMQQQEEHLERMKEQWKHTSASKRKDRTHAEDENGGRSEKRRRKGEKKRKREKKSRYETEEAGDMDDQEEMEMEDEYVNRNYKQTDNTMNDDGDEVENPSAANRKRRAWSESDDDEPTTRHTESSPIRENSAEMQKIGAISILN</sequence>
<organism evidence="5">
    <name type="scientific">Daucus carota subsp. sativus</name>
    <name type="common">Carrot</name>
    <dbReference type="NCBI Taxonomy" id="79200"/>
    <lineage>
        <taxon>Eukaryota</taxon>
        <taxon>Viridiplantae</taxon>
        <taxon>Streptophyta</taxon>
        <taxon>Embryophyta</taxon>
        <taxon>Tracheophyta</taxon>
        <taxon>Spermatophyta</taxon>
        <taxon>Magnoliopsida</taxon>
        <taxon>eudicotyledons</taxon>
        <taxon>Gunneridae</taxon>
        <taxon>Pentapetalae</taxon>
        <taxon>asterids</taxon>
        <taxon>campanulids</taxon>
        <taxon>Apiales</taxon>
        <taxon>Apiaceae</taxon>
        <taxon>Apioideae</taxon>
        <taxon>Scandiceae</taxon>
        <taxon>Daucinae</taxon>
        <taxon>Daucus</taxon>
        <taxon>Daucus sect. Daucus</taxon>
    </lineage>
</organism>
<dbReference type="Gramene" id="KZM87628">
    <property type="protein sequence ID" value="KZM87628"/>
    <property type="gene ID" value="DCAR_024741"/>
</dbReference>
<dbReference type="GO" id="GO:0006368">
    <property type="term" value="P:transcription elongation by RNA polymerase II"/>
    <property type="evidence" value="ECO:0007669"/>
    <property type="project" value="TreeGrafter"/>
</dbReference>
<dbReference type="Gene3D" id="1.25.40.10">
    <property type="entry name" value="Tetratricopeptide repeat domain"/>
    <property type="match status" value="6"/>
</dbReference>
<keyword evidence="2 3" id="KW-0802">TPR repeat</keyword>
<dbReference type="OMA" id="CFLAGEF"/>
<keyword evidence="1" id="KW-0677">Repeat</keyword>
<dbReference type="FunFam" id="1.25.40.10:FF:000328">
    <property type="entry name" value="protein CTR9 homolog"/>
    <property type="match status" value="1"/>
</dbReference>
<name>A0A164TK33_DAUCS</name>
<dbReference type="PANTHER" id="PTHR14027">
    <property type="entry name" value="RNA POLYMERASE-ASSOCIATED PROTEIN CTR9"/>
    <property type="match status" value="1"/>
</dbReference>
<dbReference type="InterPro" id="IPR011990">
    <property type="entry name" value="TPR-like_helical_dom_sf"/>
</dbReference>
<feature type="repeat" description="TPR" evidence="3">
    <location>
        <begin position="161"/>
        <end position="194"/>
    </location>
</feature>
<evidence type="ECO:0000313" key="5">
    <source>
        <dbReference type="EMBL" id="KZM87628.1"/>
    </source>
</evidence>
<feature type="compositionally biased region" description="Basic and acidic residues" evidence="4">
    <location>
        <begin position="1039"/>
        <end position="1080"/>
    </location>
</feature>
<dbReference type="STRING" id="79200.A0A164TK33"/>
<dbReference type="InterPro" id="IPR031101">
    <property type="entry name" value="Ctr9"/>
</dbReference>
<dbReference type="EMBL" id="LNRQ01000007">
    <property type="protein sequence ID" value="KZM87628.1"/>
    <property type="molecule type" value="Genomic_DNA"/>
</dbReference>
<reference evidence="5" key="1">
    <citation type="journal article" date="2016" name="Nat. Genet.">
        <title>A high-quality carrot genome assembly provides new insights into carotenoid accumulation and asterid genome evolution.</title>
        <authorList>
            <person name="Iorizzo M."/>
            <person name="Ellison S."/>
            <person name="Senalik D."/>
            <person name="Zeng P."/>
            <person name="Satapoomin P."/>
            <person name="Huang J."/>
            <person name="Bowman M."/>
            <person name="Iovene M."/>
            <person name="Sanseverino W."/>
            <person name="Cavagnaro P."/>
            <person name="Yildiz M."/>
            <person name="Macko-Podgorni A."/>
            <person name="Moranska E."/>
            <person name="Grzebelus E."/>
            <person name="Grzebelus D."/>
            <person name="Ashrafi H."/>
            <person name="Zheng Z."/>
            <person name="Cheng S."/>
            <person name="Spooner D."/>
            <person name="Van Deynze A."/>
            <person name="Simon P."/>
        </authorList>
    </citation>
    <scope>NUCLEOTIDE SEQUENCE [LARGE SCALE GENOMIC DNA]</scope>
    <source>
        <tissue evidence="5">Leaf</tissue>
    </source>
</reference>
<accession>A0A164TK33</accession>
<proteinExistence type="predicted"/>
<dbReference type="GO" id="GO:0016593">
    <property type="term" value="C:Cdc73/Paf1 complex"/>
    <property type="evidence" value="ECO:0007669"/>
    <property type="project" value="TreeGrafter"/>
</dbReference>
<comment type="caution">
    <text evidence="5">The sequence shown here is derived from an EMBL/GenBank/DDBJ whole genome shotgun (WGS) entry which is preliminary data.</text>
</comment>
<feature type="compositionally biased region" description="Basic and acidic residues" evidence="4">
    <location>
        <begin position="1091"/>
        <end position="1101"/>
    </location>
</feature>
<dbReference type="Pfam" id="PF13432">
    <property type="entry name" value="TPR_16"/>
    <property type="match status" value="1"/>
</dbReference>
<dbReference type="FunFam" id="1.25.40.10:FF:000383">
    <property type="entry name" value="Rna polymerase-associated protein ctr9"/>
    <property type="match status" value="1"/>
</dbReference>
<feature type="compositionally biased region" description="Acidic residues" evidence="4">
    <location>
        <begin position="1123"/>
        <end position="1139"/>
    </location>
</feature>
<dbReference type="Pfam" id="PF13181">
    <property type="entry name" value="TPR_8"/>
    <property type="match status" value="4"/>
</dbReference>
<dbReference type="PROSITE" id="PS50005">
    <property type="entry name" value="TPR"/>
    <property type="match status" value="3"/>
</dbReference>
<evidence type="ECO:0000256" key="4">
    <source>
        <dbReference type="SAM" id="MobiDB-lite"/>
    </source>
</evidence>
<feature type="region of interest" description="Disordered" evidence="4">
    <location>
        <begin position="1039"/>
        <end position="1207"/>
    </location>
</feature>
<feature type="repeat" description="TPR" evidence="3">
    <location>
        <begin position="382"/>
        <end position="415"/>
    </location>
</feature>
<gene>
    <name evidence="5" type="ORF">DCAR_024741</name>
</gene>
<dbReference type="AlphaFoldDB" id="A0A164TK33"/>
<protein>
    <submittedName>
        <fullName evidence="5">Uncharacterized protein</fullName>
    </submittedName>
</protein>
<feature type="compositionally biased region" description="Basic residues" evidence="4">
    <location>
        <begin position="1102"/>
        <end position="1117"/>
    </location>
</feature>
<dbReference type="SUPFAM" id="SSF48452">
    <property type="entry name" value="TPR-like"/>
    <property type="match status" value="5"/>
</dbReference>
<evidence type="ECO:0000256" key="3">
    <source>
        <dbReference type="PROSITE-ProRule" id="PRU00339"/>
    </source>
</evidence>
<dbReference type="InterPro" id="IPR019734">
    <property type="entry name" value="TPR_rpt"/>
</dbReference>